<name>A0A504YIL1_FASGI</name>
<sequence>MHPSRTTVSPGPVVSGRSGPLPPPPAPYNSSSSTPGLRRPPSYPTTLTYNTTSRVEQPRPTRVHPPPHHLYQNFIPEIPPYANGISPALRPDRVSYGPLRHANNSSAARASHPAVWSQPSIVHSASSLLPYPNSNHPPTTEYAHAGVCYAPSQYQQVSFLPHKSPIELWKSSPYRHRGHSIGLPGRTTILKPTEGPQKPQVIAHQSGPVHVSKRNPPPPPPPRSGSWLASNAFASDGTTREPVVRSATPFEMSYSHGTPATNTMFGHQSSQFFKHQPQQSQLPLTPASIVHGSRVTTDSQFNSAVYPIYANGHRTAPRSENVQLSHVQKCQPGEQNRSVWSLDGES</sequence>
<dbReference type="AlphaFoldDB" id="A0A504YIL1"/>
<dbReference type="EMBL" id="SUNJ01012339">
    <property type="protein sequence ID" value="TPP58128.1"/>
    <property type="molecule type" value="Genomic_DNA"/>
</dbReference>
<feature type="compositionally biased region" description="Polar residues" evidence="1">
    <location>
        <begin position="326"/>
        <end position="339"/>
    </location>
</feature>
<feature type="region of interest" description="Disordered" evidence="1">
    <location>
        <begin position="1"/>
        <end position="68"/>
    </location>
</feature>
<feature type="region of interest" description="Disordered" evidence="1">
    <location>
        <begin position="326"/>
        <end position="346"/>
    </location>
</feature>
<organism evidence="2 3">
    <name type="scientific">Fasciola gigantica</name>
    <name type="common">Giant liver fluke</name>
    <dbReference type="NCBI Taxonomy" id="46835"/>
    <lineage>
        <taxon>Eukaryota</taxon>
        <taxon>Metazoa</taxon>
        <taxon>Spiralia</taxon>
        <taxon>Lophotrochozoa</taxon>
        <taxon>Platyhelminthes</taxon>
        <taxon>Trematoda</taxon>
        <taxon>Digenea</taxon>
        <taxon>Plagiorchiida</taxon>
        <taxon>Echinostomata</taxon>
        <taxon>Echinostomatoidea</taxon>
        <taxon>Fasciolidae</taxon>
        <taxon>Fasciola</taxon>
    </lineage>
</organism>
<protein>
    <submittedName>
        <fullName evidence="2">Uncharacterized protein</fullName>
    </submittedName>
</protein>
<keyword evidence="3" id="KW-1185">Reference proteome</keyword>
<evidence type="ECO:0000313" key="3">
    <source>
        <dbReference type="Proteomes" id="UP000316759"/>
    </source>
</evidence>
<proteinExistence type="predicted"/>
<gene>
    <name evidence="2" type="ORF">FGIG_10087</name>
</gene>
<dbReference type="OrthoDB" id="10538378at2759"/>
<feature type="compositionally biased region" description="Polar residues" evidence="1">
    <location>
        <begin position="227"/>
        <end position="237"/>
    </location>
</feature>
<feature type="compositionally biased region" description="Polar residues" evidence="1">
    <location>
        <begin position="44"/>
        <end position="55"/>
    </location>
</feature>
<reference evidence="2 3" key="1">
    <citation type="submission" date="2019-04" db="EMBL/GenBank/DDBJ databases">
        <title>Annotation for the trematode Fasciola gigantica.</title>
        <authorList>
            <person name="Choi Y.-J."/>
        </authorList>
    </citation>
    <scope>NUCLEOTIDE SEQUENCE [LARGE SCALE GENOMIC DNA]</scope>
    <source>
        <strain evidence="2">Uganda_cow_1</strain>
    </source>
</reference>
<feature type="region of interest" description="Disordered" evidence="1">
    <location>
        <begin position="190"/>
        <end position="242"/>
    </location>
</feature>
<accession>A0A504YIL1</accession>
<evidence type="ECO:0000313" key="2">
    <source>
        <dbReference type="EMBL" id="TPP58128.1"/>
    </source>
</evidence>
<comment type="caution">
    <text evidence="2">The sequence shown here is derived from an EMBL/GenBank/DDBJ whole genome shotgun (WGS) entry which is preliminary data.</text>
</comment>
<feature type="compositionally biased region" description="Low complexity" evidence="1">
    <location>
        <begin position="8"/>
        <end position="19"/>
    </location>
</feature>
<evidence type="ECO:0000256" key="1">
    <source>
        <dbReference type="SAM" id="MobiDB-lite"/>
    </source>
</evidence>
<dbReference type="Proteomes" id="UP000316759">
    <property type="component" value="Unassembled WGS sequence"/>
</dbReference>